<dbReference type="Proteomes" id="UP000591844">
    <property type="component" value="Unassembled WGS sequence"/>
</dbReference>
<proteinExistence type="predicted"/>
<gene>
    <name evidence="2" type="ORF">C5469_20135</name>
</gene>
<dbReference type="EMBL" id="PUJW01000033">
    <property type="protein sequence ID" value="NHB94318.1"/>
    <property type="molecule type" value="Genomic_DNA"/>
</dbReference>
<dbReference type="RefSeq" id="WP_071434319.1">
    <property type="nucleotide sequence ID" value="NZ_CAWPIB010000033.1"/>
</dbReference>
<feature type="transmembrane region" description="Helical" evidence="1">
    <location>
        <begin position="66"/>
        <end position="90"/>
    </location>
</feature>
<accession>A0A7X5QHA4</accession>
<keyword evidence="3" id="KW-1185">Reference proteome</keyword>
<evidence type="ECO:0000256" key="1">
    <source>
        <dbReference type="SAM" id="Phobius"/>
    </source>
</evidence>
<keyword evidence="1" id="KW-0812">Transmembrane</keyword>
<dbReference type="AlphaFoldDB" id="A0A7X5QHA4"/>
<reference evidence="2 3" key="1">
    <citation type="submission" date="2018-02" db="EMBL/GenBank/DDBJ databases">
        <authorList>
            <person name="Machado R.A."/>
        </authorList>
    </citation>
    <scope>NUCLEOTIDE SEQUENCE [LARGE SCALE GENOMIC DNA]</scope>
    <source>
        <strain evidence="2 3">DSM 19724</strain>
    </source>
</reference>
<protein>
    <submittedName>
        <fullName evidence="2">Uncharacterized protein</fullName>
    </submittedName>
</protein>
<keyword evidence="1" id="KW-1133">Transmembrane helix</keyword>
<keyword evidence="1" id="KW-0472">Membrane</keyword>
<name>A0A7X5QHA4_9GAMM</name>
<sequence>MNIINRFLSSALNDLYTIISSLLEGFYKGTLFYAASLFILFVSFVADNPTEFFSYLTHNTDSDKLLFGGTLEIIKYYSFCIIAFSGIFLLKNTLNRGKHVNKNSFSHGAGASHKN</sequence>
<evidence type="ECO:0000313" key="3">
    <source>
        <dbReference type="Proteomes" id="UP000591844"/>
    </source>
</evidence>
<comment type="caution">
    <text evidence="2">The sequence shown here is derived from an EMBL/GenBank/DDBJ whole genome shotgun (WGS) entry which is preliminary data.</text>
</comment>
<organism evidence="2 3">
    <name type="scientific">Photorhabdus cinerea</name>
    <dbReference type="NCBI Taxonomy" id="471575"/>
    <lineage>
        <taxon>Bacteria</taxon>
        <taxon>Pseudomonadati</taxon>
        <taxon>Pseudomonadota</taxon>
        <taxon>Gammaproteobacteria</taxon>
        <taxon>Enterobacterales</taxon>
        <taxon>Morganellaceae</taxon>
        <taxon>Photorhabdus</taxon>
    </lineage>
</organism>
<evidence type="ECO:0000313" key="2">
    <source>
        <dbReference type="EMBL" id="NHB94318.1"/>
    </source>
</evidence>
<feature type="transmembrane region" description="Helical" evidence="1">
    <location>
        <begin position="26"/>
        <end position="46"/>
    </location>
</feature>